<protein>
    <submittedName>
        <fullName evidence="1">Uncharacterized protein</fullName>
    </submittedName>
</protein>
<accession>A0AAW1VIQ5</accession>
<dbReference type="AlphaFoldDB" id="A0AAW1VIQ5"/>
<keyword evidence="2" id="KW-1185">Reference proteome</keyword>
<comment type="caution">
    <text evidence="1">The sequence shown here is derived from an EMBL/GenBank/DDBJ whole genome shotgun (WGS) entry which is preliminary data.</text>
</comment>
<proteinExistence type="predicted"/>
<sequence length="109" mass="11823">MPAVVLGRASAELHEDGGESPVEARCYEARRCRLGKDRRQGEGARRRLIRWVQRLLMIRAAIDGIGAGNVGMGMIADCDLIIVYLNGKLQVKKRRGPEMVAAAHGGAGQ</sequence>
<organism evidence="1 2">
    <name type="scientific">Rubus argutus</name>
    <name type="common">Southern blackberry</name>
    <dbReference type="NCBI Taxonomy" id="59490"/>
    <lineage>
        <taxon>Eukaryota</taxon>
        <taxon>Viridiplantae</taxon>
        <taxon>Streptophyta</taxon>
        <taxon>Embryophyta</taxon>
        <taxon>Tracheophyta</taxon>
        <taxon>Spermatophyta</taxon>
        <taxon>Magnoliopsida</taxon>
        <taxon>eudicotyledons</taxon>
        <taxon>Gunneridae</taxon>
        <taxon>Pentapetalae</taxon>
        <taxon>rosids</taxon>
        <taxon>fabids</taxon>
        <taxon>Rosales</taxon>
        <taxon>Rosaceae</taxon>
        <taxon>Rosoideae</taxon>
        <taxon>Rosoideae incertae sedis</taxon>
        <taxon>Rubus</taxon>
    </lineage>
</organism>
<evidence type="ECO:0000313" key="1">
    <source>
        <dbReference type="EMBL" id="KAK9901743.1"/>
    </source>
</evidence>
<dbReference type="EMBL" id="JBEDUW010000290">
    <property type="protein sequence ID" value="KAK9901743.1"/>
    <property type="molecule type" value="Genomic_DNA"/>
</dbReference>
<name>A0AAW1VIQ5_RUBAR</name>
<evidence type="ECO:0000313" key="2">
    <source>
        <dbReference type="Proteomes" id="UP001457282"/>
    </source>
</evidence>
<gene>
    <name evidence="1" type="ORF">M0R45_002015</name>
</gene>
<reference evidence="1 2" key="1">
    <citation type="journal article" date="2023" name="G3 (Bethesda)">
        <title>A chromosome-length genome assembly and annotation of blackberry (Rubus argutus, cv. 'Hillquist').</title>
        <authorList>
            <person name="Bruna T."/>
            <person name="Aryal R."/>
            <person name="Dudchenko O."/>
            <person name="Sargent D.J."/>
            <person name="Mead D."/>
            <person name="Buti M."/>
            <person name="Cavallini A."/>
            <person name="Hytonen T."/>
            <person name="Andres J."/>
            <person name="Pham M."/>
            <person name="Weisz D."/>
            <person name="Mascagni F."/>
            <person name="Usai G."/>
            <person name="Natali L."/>
            <person name="Bassil N."/>
            <person name="Fernandez G.E."/>
            <person name="Lomsadze A."/>
            <person name="Armour M."/>
            <person name="Olukolu B."/>
            <person name="Poorten T."/>
            <person name="Britton C."/>
            <person name="Davik J."/>
            <person name="Ashrafi H."/>
            <person name="Aiden E.L."/>
            <person name="Borodovsky M."/>
            <person name="Worthington M."/>
        </authorList>
    </citation>
    <scope>NUCLEOTIDE SEQUENCE [LARGE SCALE GENOMIC DNA]</scope>
    <source>
        <strain evidence="1">PI 553951</strain>
    </source>
</reference>
<dbReference type="Proteomes" id="UP001457282">
    <property type="component" value="Unassembled WGS sequence"/>
</dbReference>